<dbReference type="CDD" id="cd00761">
    <property type="entry name" value="Glyco_tranf_GTA_type"/>
    <property type="match status" value="1"/>
</dbReference>
<feature type="domain" description="Glycosyltransferase 2-like" evidence="1">
    <location>
        <begin position="5"/>
        <end position="104"/>
    </location>
</feature>
<dbReference type="PANTHER" id="PTHR43685:SF11">
    <property type="entry name" value="GLYCOSYLTRANSFERASE TAGX-RELATED"/>
    <property type="match status" value="1"/>
</dbReference>
<dbReference type="InterPro" id="IPR001173">
    <property type="entry name" value="Glyco_trans_2-like"/>
</dbReference>
<keyword evidence="3" id="KW-0808">Transferase</keyword>
<dbReference type="InterPro" id="IPR029044">
    <property type="entry name" value="Nucleotide-diphossugar_trans"/>
</dbReference>
<proteinExistence type="predicted"/>
<dbReference type="Proteomes" id="UP000468828">
    <property type="component" value="Unassembled WGS sequence"/>
</dbReference>
<dbReference type="InterPro" id="IPR050834">
    <property type="entry name" value="Glycosyltransf_2"/>
</dbReference>
<dbReference type="EMBL" id="JAAGWB010000025">
    <property type="protein sequence ID" value="NEN51366.1"/>
    <property type="molecule type" value="Genomic_DNA"/>
</dbReference>
<evidence type="ECO:0000259" key="1">
    <source>
        <dbReference type="Pfam" id="PF00535"/>
    </source>
</evidence>
<reference evidence="3 5" key="2">
    <citation type="submission" date="2020-02" db="EMBL/GenBank/DDBJ databases">
        <title>The WGS of Modestobacter muralis DSM 100205.</title>
        <authorList>
            <person name="Jiang Z."/>
        </authorList>
    </citation>
    <scope>NUCLEOTIDE SEQUENCE [LARGE SCALE GENOMIC DNA]</scope>
    <source>
        <strain evidence="3 5">DSM 100205</strain>
    </source>
</reference>
<dbReference type="AlphaFoldDB" id="A0A6P0H972"/>
<evidence type="ECO:0000313" key="3">
    <source>
        <dbReference type="EMBL" id="NEN51366.1"/>
    </source>
</evidence>
<reference evidence="2 4" key="1">
    <citation type="submission" date="2020-01" db="EMBL/GenBank/DDBJ databases">
        <title>the WGS Modestobacter muralis CPCC 204518.</title>
        <authorList>
            <person name="Jiang Z."/>
        </authorList>
    </citation>
    <scope>NUCLEOTIDE SEQUENCE [LARGE SCALE GENOMIC DNA]</scope>
    <source>
        <strain evidence="2 4">DSM 100205</strain>
    </source>
</reference>
<dbReference type="Proteomes" id="UP000471152">
    <property type="component" value="Unassembled WGS sequence"/>
</dbReference>
<keyword evidence="4" id="KW-1185">Reference proteome</keyword>
<organism evidence="3 5">
    <name type="scientific">Modestobacter muralis</name>
    <dbReference type="NCBI Taxonomy" id="1608614"/>
    <lineage>
        <taxon>Bacteria</taxon>
        <taxon>Bacillati</taxon>
        <taxon>Actinomycetota</taxon>
        <taxon>Actinomycetes</taxon>
        <taxon>Geodermatophilales</taxon>
        <taxon>Geodermatophilaceae</taxon>
        <taxon>Modestobacter</taxon>
    </lineage>
</organism>
<dbReference type="RefSeq" id="WP_163611059.1">
    <property type="nucleotide sequence ID" value="NZ_JAAGWB010000025.1"/>
</dbReference>
<dbReference type="PANTHER" id="PTHR43685">
    <property type="entry name" value="GLYCOSYLTRANSFERASE"/>
    <property type="match status" value="1"/>
</dbReference>
<evidence type="ECO:0000313" key="4">
    <source>
        <dbReference type="Proteomes" id="UP000468828"/>
    </source>
</evidence>
<protein>
    <submittedName>
        <fullName evidence="3">Glycosyltransferase</fullName>
    </submittedName>
</protein>
<accession>A0A6P0H972</accession>
<name>A0A6P0H972_9ACTN</name>
<dbReference type="Gene3D" id="3.90.550.10">
    <property type="entry name" value="Spore Coat Polysaccharide Biosynthesis Protein SpsA, Chain A"/>
    <property type="match status" value="1"/>
</dbReference>
<evidence type="ECO:0000313" key="2">
    <source>
        <dbReference type="EMBL" id="NEK94478.1"/>
    </source>
</evidence>
<dbReference type="GO" id="GO:0016740">
    <property type="term" value="F:transferase activity"/>
    <property type="evidence" value="ECO:0007669"/>
    <property type="project" value="UniProtKB-KW"/>
</dbReference>
<comment type="caution">
    <text evidence="3">The sequence shown here is derived from an EMBL/GenBank/DDBJ whole genome shotgun (WGS) entry which is preliminary data.</text>
</comment>
<evidence type="ECO:0000313" key="5">
    <source>
        <dbReference type="Proteomes" id="UP000471152"/>
    </source>
</evidence>
<dbReference type="EMBL" id="JAAGWH010000023">
    <property type="protein sequence ID" value="NEK94478.1"/>
    <property type="molecule type" value="Genomic_DNA"/>
</dbReference>
<dbReference type="Pfam" id="PF00535">
    <property type="entry name" value="Glycos_transf_2"/>
    <property type="match status" value="1"/>
</dbReference>
<dbReference type="SUPFAM" id="SSF53448">
    <property type="entry name" value="Nucleotide-diphospho-sugar transferases"/>
    <property type="match status" value="1"/>
</dbReference>
<gene>
    <name evidence="3" type="ORF">G3R41_10530</name>
    <name evidence="2" type="ORF">GCU67_09875</name>
</gene>
<sequence length="329" mass="36576">MQRLSVVIANYNYAQYVGAAVDSALALRWGDVEVVVVDDGSTDGSAEVLERYADRVRLISLANGGQRVAANRGFAESTGDVVVFLDADDVLPPELAERLAEVWTPSVSKVQFRMQRIDEAGVPFGEPFPQWRSVPSPADIRRWVVRTSAQPTPPGSGNAYARWFLDRIFPLDASIGESADSGCIAAAPFHGDVVTVPDTVVGYRKHGANDSNLLSDDTRFAREVERARARWRFAQQSIGVRPEEVDERPLFRSRELLQFRAAAVRSTPGERPLPGDGRLRLFLDVLRSPLHPGDQSWRARLVLAAWCLAVLSVPRSLVRPLVVLRWRRR</sequence>